<feature type="compositionally biased region" description="Polar residues" evidence="1">
    <location>
        <begin position="110"/>
        <end position="119"/>
    </location>
</feature>
<dbReference type="Proteomes" id="UP000283210">
    <property type="component" value="Chromosome 12"/>
</dbReference>
<dbReference type="OrthoDB" id="8958679at2759"/>
<feature type="compositionally biased region" description="Acidic residues" evidence="1">
    <location>
        <begin position="89"/>
        <end position="102"/>
    </location>
</feature>
<feature type="region of interest" description="Disordered" evidence="1">
    <location>
        <begin position="73"/>
        <end position="135"/>
    </location>
</feature>
<gene>
    <name evidence="2" type="ORF">OJAV_G00116400</name>
</gene>
<evidence type="ECO:0000313" key="2">
    <source>
        <dbReference type="EMBL" id="RVE65420.1"/>
    </source>
</evidence>
<sequence>MIELTVEKLQKTKRKLQDRKQSVRQMELRKVALVIILLSAACAKPHHLYHDADIPDRDHSSELMARVHKLHLQHMSEGSKSSESLSSEESSEETEDTTEEPTDPLVMTTAPMTTLTSGDGDTLPPEPGMNSTEPTMMPELETISLFVNDTTPCTSCFTEEIPTVAPVTDRGDI</sequence>
<dbReference type="EMBL" id="CM012448">
    <property type="protein sequence ID" value="RVE65420.1"/>
    <property type="molecule type" value="Genomic_DNA"/>
</dbReference>
<reference evidence="2 3" key="2">
    <citation type="submission" date="2019-01" db="EMBL/GenBank/DDBJ databases">
        <title>A chromosome length genome reference of the Java medaka (oryzias javanicus).</title>
        <authorList>
            <person name="Herpin A."/>
            <person name="Takehana Y."/>
            <person name="Naruse K."/>
            <person name="Ansai S."/>
            <person name="Kawaguchi M."/>
        </authorList>
    </citation>
    <scope>NUCLEOTIDE SEQUENCE [LARGE SCALE GENOMIC DNA]</scope>
    <source>
        <strain evidence="2">RS831</strain>
        <tissue evidence="2">Whole body</tissue>
    </source>
</reference>
<protein>
    <submittedName>
        <fullName evidence="2">Uncharacterized protein</fullName>
    </submittedName>
</protein>
<evidence type="ECO:0000313" key="3">
    <source>
        <dbReference type="Proteomes" id="UP000283210"/>
    </source>
</evidence>
<accession>A0A437CRC4</accession>
<dbReference type="AlphaFoldDB" id="A0A437CRC4"/>
<proteinExistence type="predicted"/>
<name>A0A437CRC4_ORYJA</name>
<organism evidence="2 3">
    <name type="scientific">Oryzias javanicus</name>
    <name type="common">Javanese ricefish</name>
    <name type="synonym">Aplocheilus javanicus</name>
    <dbReference type="NCBI Taxonomy" id="123683"/>
    <lineage>
        <taxon>Eukaryota</taxon>
        <taxon>Metazoa</taxon>
        <taxon>Chordata</taxon>
        <taxon>Craniata</taxon>
        <taxon>Vertebrata</taxon>
        <taxon>Euteleostomi</taxon>
        <taxon>Actinopterygii</taxon>
        <taxon>Neopterygii</taxon>
        <taxon>Teleostei</taxon>
        <taxon>Neoteleostei</taxon>
        <taxon>Acanthomorphata</taxon>
        <taxon>Ovalentaria</taxon>
        <taxon>Atherinomorphae</taxon>
        <taxon>Beloniformes</taxon>
        <taxon>Adrianichthyidae</taxon>
        <taxon>Oryziinae</taxon>
        <taxon>Oryzias</taxon>
    </lineage>
</organism>
<evidence type="ECO:0000256" key="1">
    <source>
        <dbReference type="SAM" id="MobiDB-lite"/>
    </source>
</evidence>
<keyword evidence="3" id="KW-1185">Reference proteome</keyword>
<feature type="compositionally biased region" description="Low complexity" evidence="1">
    <location>
        <begin position="76"/>
        <end position="88"/>
    </location>
</feature>
<reference evidence="2 3" key="1">
    <citation type="submission" date="2018-11" db="EMBL/GenBank/DDBJ databases">
        <authorList>
            <person name="Lopez-Roques C."/>
            <person name="Donnadieu C."/>
            <person name="Bouchez O."/>
            <person name="Klopp C."/>
            <person name="Cabau C."/>
            <person name="Zahm M."/>
        </authorList>
    </citation>
    <scope>NUCLEOTIDE SEQUENCE [LARGE SCALE GENOMIC DNA]</scope>
    <source>
        <strain evidence="2">RS831</strain>
        <tissue evidence="2">Whole body</tissue>
    </source>
</reference>